<accession>A0A7W9W811</accession>
<evidence type="ECO:0000313" key="2">
    <source>
        <dbReference type="Proteomes" id="UP000520814"/>
    </source>
</evidence>
<sequence length="135" mass="15293">MVRYYYVLDRETYQAIRCSVEPMFCNACQTIVEAESWITVDDFERRIATSRRVGVSGAWLAELALLREFLRGRVSGRKCLTCGGEDLVAVRANLDIFFSGIKSYAFLDKEGNGISIETRDIQKYLFAQSEKPASA</sequence>
<protein>
    <submittedName>
        <fullName evidence="1">Uncharacterized protein</fullName>
    </submittedName>
</protein>
<keyword evidence="2" id="KW-1185">Reference proteome</keyword>
<proteinExistence type="predicted"/>
<comment type="caution">
    <text evidence="1">The sequence shown here is derived from an EMBL/GenBank/DDBJ whole genome shotgun (WGS) entry which is preliminary data.</text>
</comment>
<dbReference type="AlphaFoldDB" id="A0A7W9W811"/>
<dbReference type="RefSeq" id="WP_184199076.1">
    <property type="nucleotide sequence ID" value="NZ_JACHGW010000003.1"/>
</dbReference>
<gene>
    <name evidence="1" type="ORF">HNQ39_003470</name>
</gene>
<organism evidence="1 2">
    <name type="scientific">Armatimonas rosea</name>
    <dbReference type="NCBI Taxonomy" id="685828"/>
    <lineage>
        <taxon>Bacteria</taxon>
        <taxon>Bacillati</taxon>
        <taxon>Armatimonadota</taxon>
        <taxon>Armatimonadia</taxon>
        <taxon>Armatimonadales</taxon>
        <taxon>Armatimonadaceae</taxon>
        <taxon>Armatimonas</taxon>
    </lineage>
</organism>
<dbReference type="Proteomes" id="UP000520814">
    <property type="component" value="Unassembled WGS sequence"/>
</dbReference>
<reference evidence="1 2" key="1">
    <citation type="submission" date="2020-08" db="EMBL/GenBank/DDBJ databases">
        <title>Genomic Encyclopedia of Type Strains, Phase IV (KMG-IV): sequencing the most valuable type-strain genomes for metagenomic binning, comparative biology and taxonomic classification.</title>
        <authorList>
            <person name="Goeker M."/>
        </authorList>
    </citation>
    <scope>NUCLEOTIDE SEQUENCE [LARGE SCALE GENOMIC DNA]</scope>
    <source>
        <strain evidence="1 2">DSM 23562</strain>
    </source>
</reference>
<dbReference type="EMBL" id="JACHGW010000003">
    <property type="protein sequence ID" value="MBB6051660.1"/>
    <property type="molecule type" value="Genomic_DNA"/>
</dbReference>
<name>A0A7W9W811_ARMRO</name>
<evidence type="ECO:0000313" key="1">
    <source>
        <dbReference type="EMBL" id="MBB6051660.1"/>
    </source>
</evidence>